<dbReference type="EMBL" id="CP001327">
    <property type="protein sequence ID" value="ACO64635.1"/>
    <property type="molecule type" value="Genomic_DNA"/>
</dbReference>
<feature type="compositionally biased region" description="Gly residues" evidence="7">
    <location>
        <begin position="474"/>
        <end position="489"/>
    </location>
</feature>
<dbReference type="GeneID" id="8244318"/>
<dbReference type="Pfam" id="PF00271">
    <property type="entry name" value="Helicase_C"/>
    <property type="match status" value="1"/>
</dbReference>
<dbReference type="GO" id="GO:0016787">
    <property type="term" value="F:hydrolase activity"/>
    <property type="evidence" value="ECO:0007669"/>
    <property type="project" value="UniProtKB-KW"/>
</dbReference>
<feature type="domain" description="DEAD-box RNA helicase Q" evidence="10">
    <location>
        <begin position="54"/>
        <end position="82"/>
    </location>
</feature>
<proteinExistence type="predicted"/>
<evidence type="ECO:0000256" key="7">
    <source>
        <dbReference type="SAM" id="MobiDB-lite"/>
    </source>
</evidence>
<evidence type="ECO:0000256" key="1">
    <source>
        <dbReference type="ARBA" id="ARBA00012552"/>
    </source>
</evidence>
<dbReference type="RefSeq" id="XP_002503377.1">
    <property type="nucleotide sequence ID" value="XM_002503331.1"/>
</dbReference>
<accession>C1E981</accession>
<evidence type="ECO:0000259" key="10">
    <source>
        <dbReference type="PROSITE" id="PS51195"/>
    </source>
</evidence>
<dbReference type="eggNOG" id="KOG0339">
    <property type="taxonomic scope" value="Eukaryota"/>
</dbReference>
<feature type="short sequence motif" description="Q motif" evidence="6">
    <location>
        <begin position="54"/>
        <end position="82"/>
    </location>
</feature>
<evidence type="ECO:0000259" key="9">
    <source>
        <dbReference type="PROSITE" id="PS51194"/>
    </source>
</evidence>
<keyword evidence="4" id="KW-0347">Helicase</keyword>
<dbReference type="SMART" id="SM00487">
    <property type="entry name" value="DEXDc"/>
    <property type="match status" value="1"/>
</dbReference>
<dbReference type="SUPFAM" id="SSF52540">
    <property type="entry name" value="P-loop containing nucleoside triphosphate hydrolases"/>
    <property type="match status" value="1"/>
</dbReference>
<keyword evidence="3" id="KW-0378">Hydrolase</keyword>
<feature type="non-terminal residue" evidence="11">
    <location>
        <position position="1"/>
    </location>
</feature>
<dbReference type="CDD" id="cd18787">
    <property type="entry name" value="SF2_C_DEAD"/>
    <property type="match status" value="1"/>
</dbReference>
<dbReference type="KEGG" id="mis:MICPUN_75405"/>
<dbReference type="STRING" id="296587.C1E981"/>
<evidence type="ECO:0000259" key="8">
    <source>
        <dbReference type="PROSITE" id="PS51192"/>
    </source>
</evidence>
<dbReference type="EC" id="3.6.4.13" evidence="1"/>
<protein>
    <recommendedName>
        <fullName evidence="1">RNA helicase</fullName>
        <ecNumber evidence="1">3.6.4.13</ecNumber>
    </recommendedName>
</protein>
<sequence>PRVDHSRIEYGDFNRDFYVEAPEISSMAPDAVEATRRRLDLHVLGVDPPNPVGRFGQCGGLSAETLKILKRMGYASPTPIQSQAIPALLQGRDVVGIAKTGSGKTAAFLLPALVHAMDQPELSKGDGPIVLVLAPTRELGSQILAECKKLARAHEGLRCVGVLGGGSKTENFRELRAGAEVVVGTPGRVVDVCGGGNKAATNLARVTYLALDEADRMLDMGFEAQVRSLCDGVRPDRQTALFSATMPARVRALCDDVLGLIDSRANDGAVGPLTITVGRPGGANSDVAQFAEVLADGSDDARLTWLVARIREFVDEGEVLVFCARKTQVDACVAALRDTAGARVGGMHGDMHQSDRAAALRAFRKGETHVLVATDVAARGLDVPSVRTVVSLHPPRDIESHVHRIGRTGRAGNKDGRAFTLVARTDGNARFLSDLVLNMQRAGQRVPPQLHAIARGGGGGRRRGWGKAGRGKGRGAGGVGIGFDGGGGY</sequence>
<dbReference type="Gene3D" id="3.40.50.300">
    <property type="entry name" value="P-loop containing nucleotide triphosphate hydrolases"/>
    <property type="match status" value="2"/>
</dbReference>
<feature type="domain" description="Helicase ATP-binding" evidence="8">
    <location>
        <begin position="85"/>
        <end position="264"/>
    </location>
</feature>
<dbReference type="OrthoDB" id="196131at2759"/>
<dbReference type="AlphaFoldDB" id="C1E981"/>
<dbReference type="InterPro" id="IPR014001">
    <property type="entry name" value="Helicase_ATP-bd"/>
</dbReference>
<dbReference type="InterPro" id="IPR014014">
    <property type="entry name" value="RNA_helicase_DEAD_Q_motif"/>
</dbReference>
<feature type="compositionally biased region" description="Basic residues" evidence="7">
    <location>
        <begin position="460"/>
        <end position="473"/>
    </location>
</feature>
<dbReference type="SMART" id="SM00490">
    <property type="entry name" value="HELICc"/>
    <property type="match status" value="1"/>
</dbReference>
<keyword evidence="12" id="KW-1185">Reference proteome</keyword>
<dbReference type="GO" id="GO:0003676">
    <property type="term" value="F:nucleic acid binding"/>
    <property type="evidence" value="ECO:0007669"/>
    <property type="project" value="InterPro"/>
</dbReference>
<evidence type="ECO:0000313" key="11">
    <source>
        <dbReference type="EMBL" id="ACO64635.1"/>
    </source>
</evidence>
<dbReference type="Proteomes" id="UP000002009">
    <property type="component" value="Chromosome 6"/>
</dbReference>
<dbReference type="GO" id="GO:0005524">
    <property type="term" value="F:ATP binding"/>
    <property type="evidence" value="ECO:0007669"/>
    <property type="project" value="UniProtKB-KW"/>
</dbReference>
<evidence type="ECO:0000256" key="4">
    <source>
        <dbReference type="ARBA" id="ARBA00022806"/>
    </source>
</evidence>
<dbReference type="PROSITE" id="PS51195">
    <property type="entry name" value="Q_MOTIF"/>
    <property type="match status" value="1"/>
</dbReference>
<dbReference type="FunCoup" id="C1E981">
    <property type="interactions" value="1888"/>
</dbReference>
<feature type="domain" description="Helicase C-terminal" evidence="9">
    <location>
        <begin position="302"/>
        <end position="454"/>
    </location>
</feature>
<evidence type="ECO:0000256" key="5">
    <source>
        <dbReference type="ARBA" id="ARBA00022840"/>
    </source>
</evidence>
<feature type="non-terminal residue" evidence="11">
    <location>
        <position position="489"/>
    </location>
</feature>
<dbReference type="InParanoid" id="C1E981"/>
<name>C1E981_MICCC</name>
<feature type="region of interest" description="Disordered" evidence="7">
    <location>
        <begin position="450"/>
        <end position="489"/>
    </location>
</feature>
<evidence type="ECO:0000256" key="6">
    <source>
        <dbReference type="PROSITE-ProRule" id="PRU00552"/>
    </source>
</evidence>
<dbReference type="InterPro" id="IPR001650">
    <property type="entry name" value="Helicase_C-like"/>
</dbReference>
<evidence type="ECO:0000256" key="2">
    <source>
        <dbReference type="ARBA" id="ARBA00022741"/>
    </source>
</evidence>
<dbReference type="Pfam" id="PF00270">
    <property type="entry name" value="DEAD"/>
    <property type="match status" value="1"/>
</dbReference>
<keyword evidence="2" id="KW-0547">Nucleotide-binding</keyword>
<organism evidence="11 12">
    <name type="scientific">Micromonas commoda (strain RCC299 / NOUM17 / CCMP2709)</name>
    <name type="common">Picoplanktonic green alga</name>
    <dbReference type="NCBI Taxonomy" id="296587"/>
    <lineage>
        <taxon>Eukaryota</taxon>
        <taxon>Viridiplantae</taxon>
        <taxon>Chlorophyta</taxon>
        <taxon>Mamiellophyceae</taxon>
        <taxon>Mamiellales</taxon>
        <taxon>Mamiellaceae</taxon>
        <taxon>Micromonas</taxon>
    </lineage>
</organism>
<dbReference type="InterPro" id="IPR011545">
    <property type="entry name" value="DEAD/DEAH_box_helicase_dom"/>
</dbReference>
<dbReference type="PANTHER" id="PTHR47958">
    <property type="entry name" value="ATP-DEPENDENT RNA HELICASE DBP3"/>
    <property type="match status" value="1"/>
</dbReference>
<evidence type="ECO:0000313" key="12">
    <source>
        <dbReference type="Proteomes" id="UP000002009"/>
    </source>
</evidence>
<evidence type="ECO:0000256" key="3">
    <source>
        <dbReference type="ARBA" id="ARBA00022801"/>
    </source>
</evidence>
<gene>
    <name evidence="11" type="ORF">MICPUN_75405</name>
</gene>
<dbReference type="InterPro" id="IPR027417">
    <property type="entry name" value="P-loop_NTPase"/>
</dbReference>
<dbReference type="PROSITE" id="PS51194">
    <property type="entry name" value="HELICASE_CTER"/>
    <property type="match status" value="1"/>
</dbReference>
<dbReference type="PROSITE" id="PS51192">
    <property type="entry name" value="HELICASE_ATP_BIND_1"/>
    <property type="match status" value="1"/>
</dbReference>
<reference evidence="11 12" key="1">
    <citation type="journal article" date="2009" name="Science">
        <title>Green evolution and dynamic adaptations revealed by genomes of the marine picoeukaryotes Micromonas.</title>
        <authorList>
            <person name="Worden A.Z."/>
            <person name="Lee J.H."/>
            <person name="Mock T."/>
            <person name="Rouze P."/>
            <person name="Simmons M.P."/>
            <person name="Aerts A.L."/>
            <person name="Allen A.E."/>
            <person name="Cuvelier M.L."/>
            <person name="Derelle E."/>
            <person name="Everett M.V."/>
            <person name="Foulon E."/>
            <person name="Grimwood J."/>
            <person name="Gundlach H."/>
            <person name="Henrissat B."/>
            <person name="Napoli C."/>
            <person name="McDonald S.M."/>
            <person name="Parker M.S."/>
            <person name="Rombauts S."/>
            <person name="Salamov A."/>
            <person name="Von Dassow P."/>
            <person name="Badger J.H."/>
            <person name="Coutinho P.M."/>
            <person name="Demir E."/>
            <person name="Dubchak I."/>
            <person name="Gentemann C."/>
            <person name="Eikrem W."/>
            <person name="Gready J.E."/>
            <person name="John U."/>
            <person name="Lanier W."/>
            <person name="Lindquist E.A."/>
            <person name="Lucas S."/>
            <person name="Mayer K.F."/>
            <person name="Moreau H."/>
            <person name="Not F."/>
            <person name="Otillar R."/>
            <person name="Panaud O."/>
            <person name="Pangilinan J."/>
            <person name="Paulsen I."/>
            <person name="Piegu B."/>
            <person name="Poliakov A."/>
            <person name="Robbens S."/>
            <person name="Schmutz J."/>
            <person name="Toulza E."/>
            <person name="Wyss T."/>
            <person name="Zelensky A."/>
            <person name="Zhou K."/>
            <person name="Armbrust E.V."/>
            <person name="Bhattacharya D."/>
            <person name="Goodenough U.W."/>
            <person name="Van de Peer Y."/>
            <person name="Grigoriev I.V."/>
        </authorList>
    </citation>
    <scope>NUCLEOTIDE SEQUENCE [LARGE SCALE GENOMIC DNA]</scope>
    <source>
        <strain evidence="12">RCC299 / NOUM17</strain>
    </source>
</reference>
<keyword evidence="5" id="KW-0067">ATP-binding</keyword>
<dbReference type="GO" id="GO:0003724">
    <property type="term" value="F:RNA helicase activity"/>
    <property type="evidence" value="ECO:0007669"/>
    <property type="project" value="UniProtKB-EC"/>
</dbReference>
<dbReference type="OMA" id="HIEACAP"/>